<reference evidence="1 2" key="1">
    <citation type="journal article" date="2024" name="Nat. Commun.">
        <title>Phylogenomics reveals the evolutionary origins of lichenization in chlorophyte algae.</title>
        <authorList>
            <person name="Puginier C."/>
            <person name="Libourel C."/>
            <person name="Otte J."/>
            <person name="Skaloud P."/>
            <person name="Haon M."/>
            <person name="Grisel S."/>
            <person name="Petersen M."/>
            <person name="Berrin J.G."/>
            <person name="Delaux P.M."/>
            <person name="Dal Grande F."/>
            <person name="Keller J."/>
        </authorList>
    </citation>
    <scope>NUCLEOTIDE SEQUENCE [LARGE SCALE GENOMIC DNA]</scope>
    <source>
        <strain evidence="1 2">SAG 2523</strain>
    </source>
</reference>
<proteinExistence type="predicted"/>
<comment type="caution">
    <text evidence="1">The sequence shown here is derived from an EMBL/GenBank/DDBJ whole genome shotgun (WGS) entry which is preliminary data.</text>
</comment>
<keyword evidence="2" id="KW-1185">Reference proteome</keyword>
<organism evidence="1 2">
    <name type="scientific">Apatococcus fuscideae</name>
    <dbReference type="NCBI Taxonomy" id="2026836"/>
    <lineage>
        <taxon>Eukaryota</taxon>
        <taxon>Viridiplantae</taxon>
        <taxon>Chlorophyta</taxon>
        <taxon>core chlorophytes</taxon>
        <taxon>Trebouxiophyceae</taxon>
        <taxon>Chlorellales</taxon>
        <taxon>Chlorellaceae</taxon>
        <taxon>Apatococcus</taxon>
    </lineage>
</organism>
<dbReference type="EMBL" id="JALJOV010002194">
    <property type="protein sequence ID" value="KAK9833246.1"/>
    <property type="molecule type" value="Genomic_DNA"/>
</dbReference>
<dbReference type="Proteomes" id="UP001485043">
    <property type="component" value="Unassembled WGS sequence"/>
</dbReference>
<protein>
    <submittedName>
        <fullName evidence="1">Uncharacterized protein</fullName>
    </submittedName>
</protein>
<dbReference type="AlphaFoldDB" id="A0AAW1RIT1"/>
<evidence type="ECO:0000313" key="2">
    <source>
        <dbReference type="Proteomes" id="UP001485043"/>
    </source>
</evidence>
<name>A0AAW1RIT1_9CHLO</name>
<evidence type="ECO:0000313" key="1">
    <source>
        <dbReference type="EMBL" id="KAK9833246.1"/>
    </source>
</evidence>
<accession>A0AAW1RIT1</accession>
<gene>
    <name evidence="1" type="ORF">WJX84_008930</name>
</gene>
<sequence>MRSACQVYWTSSETSPGQLADTLECLLQPGPGHFPGLSKSPNVPDLEDLQLRCSSGVTIAGSRDDLQPVNFGWIGGTCCGLLR</sequence>